<name>A0ABS3S228_9ACTN</name>
<dbReference type="RefSeq" id="WP_208247339.1">
    <property type="nucleotide sequence ID" value="NZ_JAGEPF010000023.1"/>
</dbReference>
<evidence type="ECO:0000313" key="2">
    <source>
        <dbReference type="Proteomes" id="UP000680206"/>
    </source>
</evidence>
<accession>A0ABS3S228</accession>
<proteinExistence type="predicted"/>
<gene>
    <name evidence="1" type="ORF">J4709_34965</name>
</gene>
<dbReference type="Proteomes" id="UP000680206">
    <property type="component" value="Unassembled WGS sequence"/>
</dbReference>
<dbReference type="EMBL" id="JAGEPF010000023">
    <property type="protein sequence ID" value="MBO2462783.1"/>
    <property type="molecule type" value="Genomic_DNA"/>
</dbReference>
<sequence>MDLLVMSIGMGLCVPPLSVGVAVLGTVLTGRFTDALPAAPAAYAHSAGEAIAAAGASGAGAGAHAQVVSAFTDAMAVGFRVVALIAPGLSRRDRPEGTGLADR</sequence>
<comment type="caution">
    <text evidence="1">The sequence shown here is derived from an EMBL/GenBank/DDBJ whole genome shotgun (WGS) entry which is preliminary data.</text>
</comment>
<keyword evidence="2" id="KW-1185">Reference proteome</keyword>
<reference evidence="1 2" key="1">
    <citation type="submission" date="2021-03" db="EMBL/GenBank/DDBJ databases">
        <title>Actinomadura violae sp. nov., isolated from lichen in Thailand.</title>
        <authorList>
            <person name="Kanchanasin P."/>
            <person name="Saeng-In P."/>
            <person name="Phongsopitanun W."/>
            <person name="Yuki M."/>
            <person name="Kudo T."/>
            <person name="Ohkuma M."/>
            <person name="Tanasupawat S."/>
        </authorList>
    </citation>
    <scope>NUCLEOTIDE SEQUENCE [LARGE SCALE GENOMIC DNA]</scope>
    <source>
        <strain evidence="1 2">LCR2-06</strain>
    </source>
</reference>
<protein>
    <submittedName>
        <fullName evidence="1">Uncharacterized protein</fullName>
    </submittedName>
</protein>
<evidence type="ECO:0000313" key="1">
    <source>
        <dbReference type="EMBL" id="MBO2462783.1"/>
    </source>
</evidence>
<organism evidence="1 2">
    <name type="scientific">Actinomadura violacea</name>
    <dbReference type="NCBI Taxonomy" id="2819934"/>
    <lineage>
        <taxon>Bacteria</taxon>
        <taxon>Bacillati</taxon>
        <taxon>Actinomycetota</taxon>
        <taxon>Actinomycetes</taxon>
        <taxon>Streptosporangiales</taxon>
        <taxon>Thermomonosporaceae</taxon>
        <taxon>Actinomadura</taxon>
    </lineage>
</organism>